<name>A0AA96RDN2_9BACL</name>
<keyword evidence="5" id="KW-0282">Flagellum</keyword>
<dbReference type="InterPro" id="IPR037925">
    <property type="entry name" value="FlgE/F/G-like"/>
</dbReference>
<gene>
    <name evidence="5" type="ORF">MJA45_00405</name>
</gene>
<dbReference type="PANTHER" id="PTHR30435:SF19">
    <property type="entry name" value="FLAGELLAR BASAL-BODY ROD PROTEIN FLGG"/>
    <property type="match status" value="1"/>
</dbReference>
<keyword evidence="6" id="KW-1185">Reference proteome</keyword>
<evidence type="ECO:0000256" key="1">
    <source>
        <dbReference type="ARBA" id="ARBA00009677"/>
    </source>
</evidence>
<organism evidence="5 6">
    <name type="scientific">Paenibacillus aurantius</name>
    <dbReference type="NCBI Taxonomy" id="2918900"/>
    <lineage>
        <taxon>Bacteria</taxon>
        <taxon>Bacillati</taxon>
        <taxon>Bacillota</taxon>
        <taxon>Bacilli</taxon>
        <taxon>Bacillales</taxon>
        <taxon>Paenibacillaceae</taxon>
        <taxon>Paenibacillus</taxon>
    </lineage>
</organism>
<dbReference type="Proteomes" id="UP001305702">
    <property type="component" value="Chromosome"/>
</dbReference>
<feature type="domain" description="Flagellar hook protein FlgE/F/G-like D1" evidence="4">
    <location>
        <begin position="125"/>
        <end position="168"/>
    </location>
</feature>
<dbReference type="InterPro" id="IPR053967">
    <property type="entry name" value="LlgE_F_G-like_D1"/>
</dbReference>
<dbReference type="EMBL" id="CP130318">
    <property type="protein sequence ID" value="WNQ11575.1"/>
    <property type="molecule type" value="Genomic_DNA"/>
</dbReference>
<accession>A0AA96RDN2</accession>
<feature type="domain" description="Flagellar basal-body/hook protein C-terminal" evidence="3">
    <location>
        <begin position="254"/>
        <end position="298"/>
    </location>
</feature>
<dbReference type="PROSITE" id="PS00588">
    <property type="entry name" value="FLAGELLA_BB_ROD"/>
    <property type="match status" value="1"/>
</dbReference>
<evidence type="ECO:0000313" key="5">
    <source>
        <dbReference type="EMBL" id="WNQ11575.1"/>
    </source>
</evidence>
<keyword evidence="5" id="KW-0969">Cilium</keyword>
<dbReference type="SUPFAM" id="SSF117143">
    <property type="entry name" value="Flagellar hook protein flgE"/>
    <property type="match status" value="1"/>
</dbReference>
<evidence type="ECO:0000313" key="6">
    <source>
        <dbReference type="Proteomes" id="UP001305702"/>
    </source>
</evidence>
<comment type="similarity">
    <text evidence="1">Belongs to the flagella basal body rod proteins family.</text>
</comment>
<dbReference type="PANTHER" id="PTHR30435">
    <property type="entry name" value="FLAGELLAR PROTEIN"/>
    <property type="match status" value="1"/>
</dbReference>
<dbReference type="InterPro" id="IPR001444">
    <property type="entry name" value="Flag_bb_rod_N"/>
</dbReference>
<dbReference type="GO" id="GO:0071978">
    <property type="term" value="P:bacterial-type flagellum-dependent swarming motility"/>
    <property type="evidence" value="ECO:0007669"/>
    <property type="project" value="TreeGrafter"/>
</dbReference>
<dbReference type="InterPro" id="IPR010930">
    <property type="entry name" value="Flg_bb/hook_C_dom"/>
</dbReference>
<dbReference type="RefSeq" id="WP_315605352.1">
    <property type="nucleotide sequence ID" value="NZ_CP130318.1"/>
</dbReference>
<reference evidence="5 6" key="1">
    <citation type="submission" date="2022-02" db="EMBL/GenBank/DDBJ databases">
        <title>Paenibacillus sp. MBLB1776 Whole Genome Shotgun Sequencing.</title>
        <authorList>
            <person name="Hwang C.Y."/>
            <person name="Cho E.-S."/>
            <person name="Seo M.-J."/>
        </authorList>
    </citation>
    <scope>NUCLEOTIDE SEQUENCE [LARGE SCALE GENOMIC DNA]</scope>
    <source>
        <strain evidence="5 6">MBLB1776</strain>
    </source>
</reference>
<dbReference type="InterPro" id="IPR019776">
    <property type="entry name" value="Flagellar_basal_body_rod_CS"/>
</dbReference>
<evidence type="ECO:0000259" key="2">
    <source>
        <dbReference type="Pfam" id="PF00460"/>
    </source>
</evidence>
<dbReference type="AlphaFoldDB" id="A0AA96RDN2"/>
<sequence length="303" mass="33104">MLRGLYTAAAGMISQQRKHDTVTNNIANLNTPGYKQNNAVSRSFPEMLISLTNGETGGRTSRAIGRLNTGVLAEEDPSVYVQGDLQETKNTFDFALVSDIQLNNLAFDGRGMAFDANGERVFQPQAFFTVQDAAGQLRYSRNGKFTANDQGELVTSEGYKVLGTDGQPIVLADGNGTFLADAKLTPDGRFLDSQNGQPLVKNPNTPQQAPLQIMVSKIENPNRLIREGNGVYRVNEGDEGLVTPVTANDQVEVRQGYLERSNVDAAQSMVDMNTALRAYEANQKVVQYYDKSLEKAVNEVGRV</sequence>
<dbReference type="Pfam" id="PF22692">
    <property type="entry name" value="LlgE_F_G_D1"/>
    <property type="match status" value="1"/>
</dbReference>
<feature type="domain" description="Flagellar basal body rod protein N-terminal" evidence="2">
    <location>
        <begin position="5"/>
        <end position="35"/>
    </location>
</feature>
<keyword evidence="5" id="KW-0966">Cell projection</keyword>
<dbReference type="Pfam" id="PF00460">
    <property type="entry name" value="Flg_bb_rod"/>
    <property type="match status" value="1"/>
</dbReference>
<dbReference type="KEGG" id="paun:MJA45_00405"/>
<evidence type="ECO:0000259" key="4">
    <source>
        <dbReference type="Pfam" id="PF22692"/>
    </source>
</evidence>
<dbReference type="Pfam" id="PF06429">
    <property type="entry name" value="Flg_bbr_C"/>
    <property type="match status" value="1"/>
</dbReference>
<protein>
    <submittedName>
        <fullName evidence="5">Flagellar hook-basal body protein</fullName>
    </submittedName>
</protein>
<evidence type="ECO:0000259" key="3">
    <source>
        <dbReference type="Pfam" id="PF06429"/>
    </source>
</evidence>
<dbReference type="GO" id="GO:0009288">
    <property type="term" value="C:bacterial-type flagellum"/>
    <property type="evidence" value="ECO:0007669"/>
    <property type="project" value="TreeGrafter"/>
</dbReference>
<proteinExistence type="inferred from homology"/>